<sequence>MSRSLTRLTLAVGAPYLAALALVAFWPVPVDSGVRGVLDRLLAAPARHGLGVIDYDLIERAANVALFVPLGVLVALHLRPRWAWLAVVIGAATSAVIETGQLLFLSDRFATTDDVVMNSLGAAIGAVLGSVVRAVLQHRERLARREDDLLVRAPLPGRV</sequence>
<dbReference type="Pfam" id="PF04892">
    <property type="entry name" value="VanZ"/>
    <property type="match status" value="1"/>
</dbReference>
<feature type="transmembrane region" description="Helical" evidence="1">
    <location>
        <begin position="83"/>
        <end position="104"/>
    </location>
</feature>
<dbReference type="Proteomes" id="UP000241085">
    <property type="component" value="Unassembled WGS sequence"/>
</dbReference>
<name>A0A2T4UY42_9MICO</name>
<keyword evidence="1" id="KW-0812">Transmembrane</keyword>
<evidence type="ECO:0000313" key="4">
    <source>
        <dbReference type="Proteomes" id="UP000241085"/>
    </source>
</evidence>
<dbReference type="RefSeq" id="WP_107575608.1">
    <property type="nucleotide sequence ID" value="NZ_PZPL01000001.1"/>
</dbReference>
<keyword evidence="1" id="KW-1133">Transmembrane helix</keyword>
<reference evidence="3 4" key="1">
    <citation type="submission" date="2018-03" db="EMBL/GenBank/DDBJ databases">
        <title>Bacteriophage NCPPB3778 and a type I-E CRISPR drive the evolution of the US Biological Select Agent, Rathayibacter toxicus.</title>
        <authorList>
            <person name="Davis E.W.II."/>
            <person name="Tabima J.F."/>
            <person name="Weisberg A.J."/>
            <person name="Dantas Lopes L."/>
            <person name="Wiseman M.S."/>
            <person name="Wiseman M.S."/>
            <person name="Pupko T."/>
            <person name="Belcher M.S."/>
            <person name="Sechler A.J."/>
            <person name="Tancos M.A."/>
            <person name="Schroeder B.K."/>
            <person name="Murray T.D."/>
            <person name="Luster D.G."/>
            <person name="Schneider W.L."/>
            <person name="Rogers E."/>
            <person name="Andreote F.D."/>
            <person name="Grunwald N.J."/>
            <person name="Putnam M.L."/>
            <person name="Chang J.H."/>
        </authorList>
    </citation>
    <scope>NUCLEOTIDE SEQUENCE [LARGE SCALE GENOMIC DNA]</scope>
    <source>
        <strain evidence="3 4">DSM 15933</strain>
    </source>
</reference>
<feature type="domain" description="VanZ-like" evidence="2">
    <location>
        <begin position="58"/>
        <end position="131"/>
    </location>
</feature>
<protein>
    <submittedName>
        <fullName evidence="3">VanZ family protein</fullName>
    </submittedName>
</protein>
<evidence type="ECO:0000259" key="2">
    <source>
        <dbReference type="Pfam" id="PF04892"/>
    </source>
</evidence>
<comment type="caution">
    <text evidence="3">The sequence shown here is derived from an EMBL/GenBank/DDBJ whole genome shotgun (WGS) entry which is preliminary data.</text>
</comment>
<proteinExistence type="predicted"/>
<accession>A0A2T4UY42</accession>
<dbReference type="EMBL" id="PZPL01000001">
    <property type="protein sequence ID" value="PTL74454.1"/>
    <property type="molecule type" value="Genomic_DNA"/>
</dbReference>
<feature type="transmembrane region" description="Helical" evidence="1">
    <location>
        <begin position="116"/>
        <end position="136"/>
    </location>
</feature>
<gene>
    <name evidence="3" type="ORF">C1I63_17590</name>
</gene>
<keyword evidence="1" id="KW-0472">Membrane</keyword>
<organism evidence="3 4">
    <name type="scientific">Rathayibacter caricis DSM 15933</name>
    <dbReference type="NCBI Taxonomy" id="1328867"/>
    <lineage>
        <taxon>Bacteria</taxon>
        <taxon>Bacillati</taxon>
        <taxon>Actinomycetota</taxon>
        <taxon>Actinomycetes</taxon>
        <taxon>Micrococcales</taxon>
        <taxon>Microbacteriaceae</taxon>
        <taxon>Rathayibacter</taxon>
    </lineage>
</organism>
<evidence type="ECO:0000313" key="3">
    <source>
        <dbReference type="EMBL" id="PTL74454.1"/>
    </source>
</evidence>
<evidence type="ECO:0000256" key="1">
    <source>
        <dbReference type="SAM" id="Phobius"/>
    </source>
</evidence>
<dbReference type="InterPro" id="IPR006976">
    <property type="entry name" value="VanZ-like"/>
</dbReference>
<feature type="transmembrane region" description="Helical" evidence="1">
    <location>
        <begin position="57"/>
        <end position="76"/>
    </location>
</feature>
<keyword evidence="4" id="KW-1185">Reference proteome</keyword>
<dbReference type="AlphaFoldDB" id="A0A2T4UY42"/>